<dbReference type="EMBL" id="JAWQEG010001223">
    <property type="protein sequence ID" value="KAK3881366.1"/>
    <property type="molecule type" value="Genomic_DNA"/>
</dbReference>
<reference evidence="2" key="1">
    <citation type="submission" date="2023-10" db="EMBL/GenBank/DDBJ databases">
        <title>Genome assemblies of two species of porcelain crab, Petrolisthes cinctipes and Petrolisthes manimaculis (Anomura: Porcellanidae).</title>
        <authorList>
            <person name="Angst P."/>
        </authorList>
    </citation>
    <scope>NUCLEOTIDE SEQUENCE</scope>
    <source>
        <strain evidence="2">PB745_01</strain>
        <tissue evidence="2">Gill</tissue>
    </source>
</reference>
<comment type="caution">
    <text evidence="2">The sequence shown here is derived from an EMBL/GenBank/DDBJ whole genome shotgun (WGS) entry which is preliminary data.</text>
</comment>
<proteinExistence type="predicted"/>
<organism evidence="2 3">
    <name type="scientific">Petrolisthes cinctipes</name>
    <name type="common">Flat porcelain crab</name>
    <dbReference type="NCBI Taxonomy" id="88211"/>
    <lineage>
        <taxon>Eukaryota</taxon>
        <taxon>Metazoa</taxon>
        <taxon>Ecdysozoa</taxon>
        <taxon>Arthropoda</taxon>
        <taxon>Crustacea</taxon>
        <taxon>Multicrustacea</taxon>
        <taxon>Malacostraca</taxon>
        <taxon>Eumalacostraca</taxon>
        <taxon>Eucarida</taxon>
        <taxon>Decapoda</taxon>
        <taxon>Pleocyemata</taxon>
        <taxon>Anomura</taxon>
        <taxon>Galatheoidea</taxon>
        <taxon>Porcellanidae</taxon>
        <taxon>Petrolisthes</taxon>
    </lineage>
</organism>
<gene>
    <name evidence="2" type="ORF">Pcinc_014197</name>
</gene>
<sequence>MATEINNMDTYNEALMSAELSRFWSTVNRKFDHERPQLNFSPRVPVHHSHLHDLVNADLQPENDPSNYLRETPTKQQDDPAPVYEDDIGLSDVEEVTTEDLRLCSNDRTGVCVVDGGEIGDVPATFIVSGLRPYECPVVGMYVHTAIVPGFSYKVRQLDSTRMLFKARPLVLESIGRGYGKRITFVGDTFNTNDNYFWSDTHPQGYGFSVSLVHEGDNFTIIDANNFPVATAQVNKVLEPQEEVEHTVNSLGCVEKKARVGLICRVSYFDSARQQVHLLLVKGIAHAVKAKGSRSKAVLKKIVDCCVGEERGWTLVAGTDNVRVSVVSGDNISDVPTKYSIKGLLPHELPVIGTYVDARIATGFHYRVRPADSRRPLFQGCALLLQAIGRGYGKRLTFAGDKLNNNENYFWSDSNPEGYGFTIQAVSPGDYFRIRSSCDEDLGRARVFRADVPQVEESTTISAEGHLTKRVRVTLTCDITFNNEEDHTLIVTGTAVVERRGRVARVLRLEEVALGSQINVLFLHSCKTLLFVRE</sequence>
<dbReference type="AlphaFoldDB" id="A0AAE1FX31"/>
<feature type="region of interest" description="Disordered" evidence="1">
    <location>
        <begin position="57"/>
        <end position="83"/>
    </location>
</feature>
<evidence type="ECO:0000313" key="3">
    <source>
        <dbReference type="Proteomes" id="UP001286313"/>
    </source>
</evidence>
<keyword evidence="3" id="KW-1185">Reference proteome</keyword>
<name>A0AAE1FX31_PETCI</name>
<protein>
    <submittedName>
        <fullName evidence="2">Uncharacterized protein</fullName>
    </submittedName>
</protein>
<evidence type="ECO:0000256" key="1">
    <source>
        <dbReference type="SAM" id="MobiDB-lite"/>
    </source>
</evidence>
<evidence type="ECO:0000313" key="2">
    <source>
        <dbReference type="EMBL" id="KAK3881366.1"/>
    </source>
</evidence>
<dbReference type="Proteomes" id="UP001286313">
    <property type="component" value="Unassembled WGS sequence"/>
</dbReference>
<accession>A0AAE1FX31</accession>